<evidence type="ECO:0000313" key="3">
    <source>
        <dbReference type="EMBL" id="AEX84628.1"/>
    </source>
</evidence>
<keyword evidence="1" id="KW-0812">Transmembrane</keyword>
<dbReference type="OrthoDB" id="49343at2"/>
<dbReference type="RefSeq" id="WP_014295700.1">
    <property type="nucleotide sequence ID" value="NC_016751.1"/>
</dbReference>
<keyword evidence="3" id="KW-0378">Hydrolase</keyword>
<accession>H2J3I4</accession>
<evidence type="ECO:0000256" key="1">
    <source>
        <dbReference type="SAM" id="Phobius"/>
    </source>
</evidence>
<organism evidence="3 4">
    <name type="scientific">Marinitoga piezophila (strain DSM 14283 / JCM 11233 / KA3)</name>
    <dbReference type="NCBI Taxonomy" id="443254"/>
    <lineage>
        <taxon>Bacteria</taxon>
        <taxon>Thermotogati</taxon>
        <taxon>Thermotogota</taxon>
        <taxon>Thermotogae</taxon>
        <taxon>Petrotogales</taxon>
        <taxon>Petrotogaceae</taxon>
        <taxon>Marinitoga</taxon>
    </lineage>
</organism>
<proteinExistence type="predicted"/>
<feature type="transmembrane region" description="Helical" evidence="1">
    <location>
        <begin position="20"/>
        <end position="41"/>
    </location>
</feature>
<keyword evidence="4" id="KW-1185">Reference proteome</keyword>
<dbReference type="KEGG" id="mpz:Marpi_0173"/>
<dbReference type="InterPro" id="IPR036178">
    <property type="entry name" value="Formintransfe-cycloase-like_sf"/>
</dbReference>
<feature type="domain" description="Cyclodeaminase/cyclohydrolase" evidence="2">
    <location>
        <begin position="7"/>
        <end position="177"/>
    </location>
</feature>
<dbReference type="SUPFAM" id="SSF101262">
    <property type="entry name" value="Methenyltetrahydrofolate cyclohydrolase-like"/>
    <property type="match status" value="1"/>
</dbReference>
<dbReference type="Proteomes" id="UP000007161">
    <property type="component" value="Chromosome"/>
</dbReference>
<dbReference type="InterPro" id="IPR007044">
    <property type="entry name" value="Cyclodeamin/CycHdrlase"/>
</dbReference>
<reference evidence="4" key="2">
    <citation type="submission" date="2012-01" db="EMBL/GenBank/DDBJ databases">
        <title>Complete sequence of chromosome of Marinitoga piezophila KA3.</title>
        <authorList>
            <person name="Lucas S."/>
            <person name="Han J."/>
            <person name="Lapidus A."/>
            <person name="Cheng J.-F."/>
            <person name="Goodwin L."/>
            <person name="Pitluck S."/>
            <person name="Peters L."/>
            <person name="Mikhailova N."/>
            <person name="Teshima H."/>
            <person name="Detter J.C."/>
            <person name="Han C."/>
            <person name="Tapia R."/>
            <person name="Land M."/>
            <person name="Hauser L."/>
            <person name="Kyrpides N."/>
            <person name="Ivanova N."/>
            <person name="Pagani I."/>
            <person name="Jebbar M."/>
            <person name="Vannier P."/>
            <person name="Oger P."/>
            <person name="Cario A."/>
            <person name="Bartlett D."/>
            <person name="Noll K.M."/>
            <person name="Woyke T."/>
        </authorList>
    </citation>
    <scope>NUCLEOTIDE SEQUENCE [LARGE SCALE GENOMIC DNA]</scope>
    <source>
        <strain evidence="4">DSM 14283 / JCM 11233 / KA3</strain>
    </source>
</reference>
<reference evidence="3 4" key="1">
    <citation type="journal article" date="2012" name="J. Bacteriol.">
        <title>Complete Genome Sequence of the Thermophilic, Piezophilic, Heterotrophic Bacterium Marinitoga piezophila KA3.</title>
        <authorList>
            <person name="Lucas S."/>
            <person name="Han J."/>
            <person name="Lapidus A."/>
            <person name="Cheng J.F."/>
            <person name="Goodwin L.A."/>
            <person name="Pitluck S."/>
            <person name="Peters L."/>
            <person name="Mikhailova N."/>
            <person name="Teshima H."/>
            <person name="Detter J.C."/>
            <person name="Han C."/>
            <person name="Tapia R."/>
            <person name="Land M."/>
            <person name="Hauser L."/>
            <person name="Kyrpides N.C."/>
            <person name="Ivanova N."/>
            <person name="Pagani I."/>
            <person name="Vannier P."/>
            <person name="Oger P."/>
            <person name="Bartlett D.H."/>
            <person name="Noll K.M."/>
            <person name="Woyke T."/>
            <person name="Jebbar M."/>
        </authorList>
    </citation>
    <scope>NUCLEOTIDE SEQUENCE [LARGE SCALE GENOMIC DNA]</scope>
    <source>
        <strain evidence="4">DSM 14283 / JCM 11233 / KA3</strain>
    </source>
</reference>
<dbReference type="AlphaFoldDB" id="H2J3I4"/>
<dbReference type="eggNOG" id="COG3404">
    <property type="taxonomic scope" value="Bacteria"/>
</dbReference>
<dbReference type="Pfam" id="PF04961">
    <property type="entry name" value="FTCD_C"/>
    <property type="match status" value="1"/>
</dbReference>
<gene>
    <name evidence="3" type="ordered locus">Marpi_0173</name>
</gene>
<evidence type="ECO:0000259" key="2">
    <source>
        <dbReference type="Pfam" id="PF04961"/>
    </source>
</evidence>
<keyword evidence="1" id="KW-1133">Transmembrane helix</keyword>
<dbReference type="HOGENOM" id="CLU_088419_1_0_0"/>
<sequence>MLNEKKIIEFLDDLSAKTPTPGGGAMAGVCGAIAASLGIMVSKYSLKKKGLEDFQPIIEKSLENFLKCKERLIELAEEDMNAYQGIKDAFKSKDKEKINIAVRNGIETAYKIAKCGYEILNNSYNIAKYGNQNLLSDAIITGYYAWATLQSGLILVKDNIQYLSDEEYKKELIEDINEFTAETDGLVKKIRELFEEKNIKL</sequence>
<dbReference type="Gene3D" id="1.20.120.680">
    <property type="entry name" value="Formiminotetrahydrofolate cyclodeaminase monomer, up-and-down helical bundle"/>
    <property type="match status" value="1"/>
</dbReference>
<name>H2J3I4_MARPK</name>
<evidence type="ECO:0000313" key="4">
    <source>
        <dbReference type="Proteomes" id="UP000007161"/>
    </source>
</evidence>
<keyword evidence="1" id="KW-0472">Membrane</keyword>
<protein>
    <submittedName>
        <fullName evidence="3">Methenyl tetrahydrofolate cyclohydrolase</fullName>
    </submittedName>
</protein>
<dbReference type="STRING" id="443254.Marpi_0173"/>
<dbReference type="GO" id="GO:0016787">
    <property type="term" value="F:hydrolase activity"/>
    <property type="evidence" value="ECO:0007669"/>
    <property type="project" value="UniProtKB-KW"/>
</dbReference>
<dbReference type="EMBL" id="CP003257">
    <property type="protein sequence ID" value="AEX84628.1"/>
    <property type="molecule type" value="Genomic_DNA"/>
</dbReference>